<gene>
    <name evidence="7" type="ORF">ERUC_LOCUS39922</name>
</gene>
<evidence type="ECO:0000256" key="3">
    <source>
        <dbReference type="ARBA" id="ARBA00023125"/>
    </source>
</evidence>
<dbReference type="EMBL" id="CAKOAT010748487">
    <property type="protein sequence ID" value="CAH8387439.1"/>
    <property type="molecule type" value="Genomic_DNA"/>
</dbReference>
<reference evidence="7 8" key="1">
    <citation type="submission" date="2022-03" db="EMBL/GenBank/DDBJ databases">
        <authorList>
            <person name="Macdonald S."/>
            <person name="Ahmed S."/>
            <person name="Newling K."/>
        </authorList>
    </citation>
    <scope>NUCLEOTIDE SEQUENCE [LARGE SCALE GENOMIC DNA]</scope>
</reference>
<organism evidence="7 8">
    <name type="scientific">Eruca vesicaria subsp. sativa</name>
    <name type="common">Garden rocket</name>
    <name type="synonym">Eruca sativa</name>
    <dbReference type="NCBI Taxonomy" id="29727"/>
    <lineage>
        <taxon>Eukaryota</taxon>
        <taxon>Viridiplantae</taxon>
        <taxon>Streptophyta</taxon>
        <taxon>Embryophyta</taxon>
        <taxon>Tracheophyta</taxon>
        <taxon>Spermatophyta</taxon>
        <taxon>Magnoliopsida</taxon>
        <taxon>eudicotyledons</taxon>
        <taxon>Gunneridae</taxon>
        <taxon>Pentapetalae</taxon>
        <taxon>rosids</taxon>
        <taxon>malvids</taxon>
        <taxon>Brassicales</taxon>
        <taxon>Brassicaceae</taxon>
        <taxon>Brassiceae</taxon>
        <taxon>Eruca</taxon>
    </lineage>
</organism>
<keyword evidence="8" id="KW-1185">Reference proteome</keyword>
<keyword evidence="5" id="KW-0539">Nucleus</keyword>
<name>A0ABC8LVI6_ERUVS</name>
<evidence type="ECO:0000256" key="1">
    <source>
        <dbReference type="ARBA" id="ARBA00004123"/>
    </source>
</evidence>
<accession>A0ABC8LVI6</accession>
<dbReference type="Gene3D" id="2.40.330.10">
    <property type="entry name" value="DNA-binding pseudobarrel domain"/>
    <property type="match status" value="1"/>
</dbReference>
<dbReference type="SMART" id="SM01019">
    <property type="entry name" value="B3"/>
    <property type="match status" value="1"/>
</dbReference>
<dbReference type="GO" id="GO:0005634">
    <property type="term" value="C:nucleus"/>
    <property type="evidence" value="ECO:0007669"/>
    <property type="project" value="UniProtKB-SubCell"/>
</dbReference>
<keyword evidence="4" id="KW-0804">Transcription</keyword>
<dbReference type="Proteomes" id="UP001642260">
    <property type="component" value="Unassembled WGS sequence"/>
</dbReference>
<feature type="domain" description="TF-B3" evidence="6">
    <location>
        <begin position="7"/>
        <end position="92"/>
    </location>
</feature>
<protein>
    <recommendedName>
        <fullName evidence="6">TF-B3 domain-containing protein</fullName>
    </recommendedName>
</protein>
<dbReference type="InterPro" id="IPR003340">
    <property type="entry name" value="B3_DNA-bd"/>
</dbReference>
<evidence type="ECO:0000256" key="2">
    <source>
        <dbReference type="ARBA" id="ARBA00023015"/>
    </source>
</evidence>
<dbReference type="PANTHER" id="PTHR31674">
    <property type="entry name" value="B3 DOMAIN-CONTAINING PROTEIN REM-LIKE 3-RELATED"/>
    <property type="match status" value="1"/>
</dbReference>
<proteinExistence type="predicted"/>
<dbReference type="CDD" id="cd10017">
    <property type="entry name" value="B3_DNA"/>
    <property type="match status" value="1"/>
</dbReference>
<evidence type="ECO:0000256" key="4">
    <source>
        <dbReference type="ARBA" id="ARBA00023163"/>
    </source>
</evidence>
<evidence type="ECO:0000313" key="8">
    <source>
        <dbReference type="Proteomes" id="UP001642260"/>
    </source>
</evidence>
<evidence type="ECO:0000256" key="5">
    <source>
        <dbReference type="ARBA" id="ARBA00023242"/>
    </source>
</evidence>
<comment type="subcellular location">
    <subcellularLocation>
        <location evidence="1">Nucleus</location>
    </subcellularLocation>
</comment>
<dbReference type="InterPro" id="IPR015300">
    <property type="entry name" value="DNA-bd_pseudobarrel_sf"/>
</dbReference>
<sequence length="131" mass="15100">MTDLSNILQILPIAFTNINKLNKYKEIILMDKHGVQRLTKLVQDGPHNRRRGLGKGWKLFCEANDVFEIGKSFVLELMWEDTVPVLKFCSKVKYVPVSFVRSNGLSSTYLSFKAVSDSKWSEGKRRIHQIL</sequence>
<evidence type="ECO:0000313" key="7">
    <source>
        <dbReference type="EMBL" id="CAH8387439.1"/>
    </source>
</evidence>
<comment type="caution">
    <text evidence="7">The sequence shown here is derived from an EMBL/GenBank/DDBJ whole genome shotgun (WGS) entry which is preliminary data.</text>
</comment>
<dbReference type="InterPro" id="IPR039218">
    <property type="entry name" value="REM_fam"/>
</dbReference>
<dbReference type="SUPFAM" id="SSF101936">
    <property type="entry name" value="DNA-binding pseudobarrel domain"/>
    <property type="match status" value="1"/>
</dbReference>
<dbReference type="AlphaFoldDB" id="A0ABC8LVI6"/>
<dbReference type="Pfam" id="PF02362">
    <property type="entry name" value="B3"/>
    <property type="match status" value="1"/>
</dbReference>
<dbReference type="GO" id="GO:0003677">
    <property type="term" value="F:DNA binding"/>
    <property type="evidence" value="ECO:0007669"/>
    <property type="project" value="UniProtKB-KW"/>
</dbReference>
<dbReference type="PANTHER" id="PTHR31674:SF75">
    <property type="entry name" value="TF-B3 DOMAIN-CONTAINING PROTEIN"/>
    <property type="match status" value="1"/>
</dbReference>
<keyword evidence="2" id="KW-0805">Transcription regulation</keyword>
<evidence type="ECO:0000259" key="6">
    <source>
        <dbReference type="SMART" id="SM01019"/>
    </source>
</evidence>
<keyword evidence="3" id="KW-0238">DNA-binding</keyword>